<dbReference type="GO" id="GO:0016779">
    <property type="term" value="F:nucleotidyltransferase activity"/>
    <property type="evidence" value="ECO:0007669"/>
    <property type="project" value="UniProtKB-KW"/>
</dbReference>
<gene>
    <name evidence="8" type="ORF">QYE76_025294</name>
</gene>
<dbReference type="EMBL" id="JAUUTY010000006">
    <property type="protein sequence ID" value="KAK1619777.1"/>
    <property type="molecule type" value="Genomic_DNA"/>
</dbReference>
<dbReference type="Gene3D" id="2.40.70.10">
    <property type="entry name" value="Acid Proteases"/>
    <property type="match status" value="1"/>
</dbReference>
<reference evidence="8" key="1">
    <citation type="submission" date="2023-07" db="EMBL/GenBank/DDBJ databases">
        <title>A chromosome-level genome assembly of Lolium multiflorum.</title>
        <authorList>
            <person name="Chen Y."/>
            <person name="Copetti D."/>
            <person name="Kolliker R."/>
            <person name="Studer B."/>
        </authorList>
    </citation>
    <scope>NUCLEOTIDE SEQUENCE</scope>
    <source>
        <strain evidence="8">02402/16</strain>
        <tissue evidence="8">Leaf</tissue>
    </source>
</reference>
<keyword evidence="5" id="KW-0511">Multifunctional enzyme</keyword>
<accession>A0AAD8REY0</accession>
<protein>
    <recommendedName>
        <fullName evidence="10">Reverse transcriptase</fullName>
    </recommendedName>
</protein>
<dbReference type="FunFam" id="3.10.20.370:FF:000001">
    <property type="entry name" value="Retrovirus-related Pol polyprotein from transposon 17.6-like protein"/>
    <property type="match status" value="1"/>
</dbReference>
<dbReference type="GO" id="GO:0004519">
    <property type="term" value="F:endonuclease activity"/>
    <property type="evidence" value="ECO:0007669"/>
    <property type="project" value="UniProtKB-KW"/>
</dbReference>
<dbReference type="Pfam" id="PF00078">
    <property type="entry name" value="RVT_1"/>
    <property type="match status" value="2"/>
</dbReference>
<dbReference type="InterPro" id="IPR043502">
    <property type="entry name" value="DNA/RNA_pol_sf"/>
</dbReference>
<dbReference type="SUPFAM" id="SSF56672">
    <property type="entry name" value="DNA/RNA polymerases"/>
    <property type="match status" value="2"/>
</dbReference>
<keyword evidence="2" id="KW-0548">Nucleotidyltransferase</keyword>
<dbReference type="InterPro" id="IPR021109">
    <property type="entry name" value="Peptidase_aspartic_dom_sf"/>
</dbReference>
<keyword evidence="3" id="KW-0540">Nuclease</keyword>
<dbReference type="Pfam" id="PF00665">
    <property type="entry name" value="rve"/>
    <property type="match status" value="1"/>
</dbReference>
<evidence type="ECO:0000259" key="6">
    <source>
        <dbReference type="PROSITE" id="PS50878"/>
    </source>
</evidence>
<name>A0AAD8REY0_LOLMU</name>
<feature type="non-terminal residue" evidence="8">
    <location>
        <position position="1707"/>
    </location>
</feature>
<dbReference type="FunFam" id="3.30.70.270:FF:000020">
    <property type="entry name" value="Transposon Tf2-6 polyprotein-like Protein"/>
    <property type="match status" value="1"/>
</dbReference>
<keyword evidence="1" id="KW-0808">Transferase</keyword>
<dbReference type="Pfam" id="PF17919">
    <property type="entry name" value="RT_RNaseH_2"/>
    <property type="match status" value="2"/>
</dbReference>
<comment type="caution">
    <text evidence="8">The sequence shown here is derived from an EMBL/GenBank/DDBJ whole genome shotgun (WGS) entry which is preliminary data.</text>
</comment>
<dbReference type="Gene3D" id="3.10.10.10">
    <property type="entry name" value="HIV Type 1 Reverse Transcriptase, subunit A, domain 1"/>
    <property type="match status" value="2"/>
</dbReference>
<proteinExistence type="predicted"/>
<keyword evidence="4" id="KW-0255">Endonuclease</keyword>
<evidence type="ECO:0000313" key="8">
    <source>
        <dbReference type="EMBL" id="KAK1619777.1"/>
    </source>
</evidence>
<dbReference type="Gene3D" id="3.30.420.10">
    <property type="entry name" value="Ribonuclease H-like superfamily/Ribonuclease H"/>
    <property type="match status" value="1"/>
</dbReference>
<dbReference type="InterPro" id="IPR036397">
    <property type="entry name" value="RNaseH_sf"/>
</dbReference>
<dbReference type="PROSITE" id="PS50878">
    <property type="entry name" value="RT_POL"/>
    <property type="match status" value="1"/>
</dbReference>
<dbReference type="PROSITE" id="PS50994">
    <property type="entry name" value="INTEGRASE"/>
    <property type="match status" value="1"/>
</dbReference>
<dbReference type="FunFam" id="3.30.70.270:FF:000026">
    <property type="entry name" value="Transposon Ty3-G Gag-Pol polyprotein"/>
    <property type="match status" value="1"/>
</dbReference>
<evidence type="ECO:0000256" key="4">
    <source>
        <dbReference type="ARBA" id="ARBA00022759"/>
    </source>
</evidence>
<dbReference type="GO" id="GO:0003676">
    <property type="term" value="F:nucleic acid binding"/>
    <property type="evidence" value="ECO:0007669"/>
    <property type="project" value="InterPro"/>
</dbReference>
<dbReference type="Proteomes" id="UP001231189">
    <property type="component" value="Unassembled WGS sequence"/>
</dbReference>
<keyword evidence="9" id="KW-1185">Reference proteome</keyword>
<dbReference type="GO" id="GO:0015074">
    <property type="term" value="P:DNA integration"/>
    <property type="evidence" value="ECO:0007669"/>
    <property type="project" value="InterPro"/>
</dbReference>
<dbReference type="InterPro" id="IPR000477">
    <property type="entry name" value="RT_dom"/>
</dbReference>
<dbReference type="InterPro" id="IPR012337">
    <property type="entry name" value="RNaseH-like_sf"/>
</dbReference>
<sequence length="1707" mass="194529">MKDISVILGMDWLTENGAVINCGDKTVSLRNSIGGQIVFQGDKYTQLEIGLELNSLKEVKIEDIPVVNEFQDVFPKELPGMPPDREIEFTIDLIPGIAPIAQPPYKMGPKELVELKAQIDELEQKGFIQESVSPWGTPVIFVDKRDGGKRMCGDYRNLNNVTIKNKYPLPRIQDLFDQVQGAGVFSKIDLRSGYHQIKIKKEDVPKTAFVSRYGHHEYLVVPFGLTNAPAIFMNLMNKIFMKYLDKFVIVFIDDILIYSKDKEEHAKHLKIVLQILREHQLYAKFSKCKFWLDSVEFLGHVITKEGIAVNPSKVQSVLEWKSPKNAKEIRGFLGMAGYYRRFIEGFSKIAGPMTKLLKKNTPFVWTDECETSFQTLKEKLTTAPVLAVPGKDYTVYCDASKNGLGCVLMQDRKVIAYGSRQLKPHEHNYPVHDLELAAVVYALKSWRQFLYGSKCKANVVADALSRKSTENQPTEWEIPKELRKELEEAQILLIQDLSHTGILTKGYSRLCGAENTREKRALRRAGIRRGNSLREGEIDAIVTDIELDIITITIIIISTIITAVITAGHLIMESSSLQFLFGKSTTTATVVDEAPGEEVIPYKIPMKIIERVMDNRYEGDGTVHPGDHLLFLHELCGLFKCAGIAMDEVRKKLFSLSLSGKAAHWYKLLDNGDSLEWNDIVPRFYSKFYPPSEIHKDRNRIYNFWPHDGESIAQAWGRLKSLMLKCPIHELPGNVIIDNFYARLSFQDKTLLDTSCSGSFTRNKEEFKRDLLDRIQENTEGWENDKDRESGIIYDYKCIEAFMDTDLFRNMSATYGLDSQVAVNLYKAFASHYELPKKNFDKYHEPYKDKIDSSINKCAVVETADHVIPEAYIEKTPFPAKMKEYSVINSAVHKSEKKPREPEEQIKIEPAVAIVKDLVTENVEDGHIIFCEDASNIVSHPNKPKQASVPMLSVKIGDHCYYGLCDIGASVSAIPYELYTEIMHEIDSCELEDIDVVIQLANRETISPIGIVRDVEVLCDCKKEKILTKFAGESYEFNFSKFTKTPYKADLPSNDFKMEQCASIVLVPNNPLQQHLEDSESEIFRKERDELEEIFLRQPILKHDLPVEDLGTTPPPKEDPVFDLKPLPDNLKYAHIDDKKIYPVIISSKLTEFEEERLLEILKKHRGAIGYTLDDLKGISPSICQHAINMEDDAKPVVEPQRRLIPKMKEVVRNEVLRLLEAGIIYPIADSRWVSPVHCVPKKGGMTVVPNDNDELIPQRVVVGYRMCIDFRKVNKVTKKDHYPLPFIDQMLERLSKNTHFCFLDGYSGFSQIAVKAKDQEKTTFTCPYGTYAYRRMPFGLCNAPATFQRCMSAIFHGFCESIVEVFMDDFSVYGNSFDSCLRNLDKVLQRCEETNLVLNWEKCHFMVNEGIVLGHKISERGIEVDRAKVEAIEKMPYPRDVKGIRSVLGHAGFYRRFIKDFSKISKPLTNLLQKDVPFVFDDDCKEAFETLKKALTTAPIVEPPDWNLPFEIMCDASDFAVGAVLGQRVDKKLNDITPEKEPQGNTHILVAVDYVTKWVEAIPTKSADGETSLKMLLDIIFPRFGVPRYIMTDGGSHFIHGGFRKTLARYGINHRIASAYHPQTSGQVELSNREIKSILGKTVNKTRKNWASKLKDALWAYRTAYKNPMGMSPYKMVYGKACHLPLELEHKAYWAIRELNKDPKLA</sequence>
<dbReference type="InterPro" id="IPR001584">
    <property type="entry name" value="Integrase_cat-core"/>
</dbReference>
<evidence type="ECO:0000259" key="7">
    <source>
        <dbReference type="PROSITE" id="PS50994"/>
    </source>
</evidence>
<dbReference type="CDD" id="cd01647">
    <property type="entry name" value="RT_LTR"/>
    <property type="match status" value="2"/>
</dbReference>
<dbReference type="PANTHER" id="PTHR37984:SF5">
    <property type="entry name" value="PROTEIN NYNRIN-LIKE"/>
    <property type="match status" value="1"/>
</dbReference>
<dbReference type="Pfam" id="PF08284">
    <property type="entry name" value="RVP_2"/>
    <property type="match status" value="1"/>
</dbReference>
<dbReference type="Pfam" id="PF03732">
    <property type="entry name" value="Retrotrans_gag"/>
    <property type="match status" value="1"/>
</dbReference>
<keyword evidence="4" id="KW-0378">Hydrolase</keyword>
<dbReference type="Gene3D" id="3.30.70.270">
    <property type="match status" value="4"/>
</dbReference>
<organism evidence="8 9">
    <name type="scientific">Lolium multiflorum</name>
    <name type="common">Italian ryegrass</name>
    <name type="synonym">Lolium perenne subsp. multiflorum</name>
    <dbReference type="NCBI Taxonomy" id="4521"/>
    <lineage>
        <taxon>Eukaryota</taxon>
        <taxon>Viridiplantae</taxon>
        <taxon>Streptophyta</taxon>
        <taxon>Embryophyta</taxon>
        <taxon>Tracheophyta</taxon>
        <taxon>Spermatophyta</taxon>
        <taxon>Magnoliopsida</taxon>
        <taxon>Liliopsida</taxon>
        <taxon>Poales</taxon>
        <taxon>Poaceae</taxon>
        <taxon>BOP clade</taxon>
        <taxon>Pooideae</taxon>
        <taxon>Poodae</taxon>
        <taxon>Poeae</taxon>
        <taxon>Poeae Chloroplast Group 2 (Poeae type)</taxon>
        <taxon>Loliodinae</taxon>
        <taxon>Loliinae</taxon>
        <taxon>Lolium</taxon>
    </lineage>
</organism>
<evidence type="ECO:0000313" key="9">
    <source>
        <dbReference type="Proteomes" id="UP001231189"/>
    </source>
</evidence>
<dbReference type="InterPro" id="IPR043128">
    <property type="entry name" value="Rev_trsase/Diguanyl_cyclase"/>
</dbReference>
<feature type="domain" description="Reverse transcriptase" evidence="6">
    <location>
        <begin position="123"/>
        <end position="302"/>
    </location>
</feature>
<evidence type="ECO:0000256" key="1">
    <source>
        <dbReference type="ARBA" id="ARBA00022679"/>
    </source>
</evidence>
<dbReference type="InterPro" id="IPR041577">
    <property type="entry name" value="RT_RNaseH_2"/>
</dbReference>
<dbReference type="PANTHER" id="PTHR37984">
    <property type="entry name" value="PROTEIN CBG26694"/>
    <property type="match status" value="1"/>
</dbReference>
<dbReference type="InterPro" id="IPR050951">
    <property type="entry name" value="Retrovirus_Pol_polyprotein"/>
</dbReference>
<evidence type="ECO:0000256" key="3">
    <source>
        <dbReference type="ARBA" id="ARBA00022722"/>
    </source>
</evidence>
<dbReference type="SUPFAM" id="SSF53098">
    <property type="entry name" value="Ribonuclease H-like"/>
    <property type="match status" value="1"/>
</dbReference>
<evidence type="ECO:0000256" key="2">
    <source>
        <dbReference type="ARBA" id="ARBA00022695"/>
    </source>
</evidence>
<evidence type="ECO:0008006" key="10">
    <source>
        <dbReference type="Google" id="ProtNLM"/>
    </source>
</evidence>
<feature type="domain" description="Integrase catalytic" evidence="7">
    <location>
        <begin position="1525"/>
        <end position="1682"/>
    </location>
</feature>
<evidence type="ECO:0000256" key="5">
    <source>
        <dbReference type="ARBA" id="ARBA00023268"/>
    </source>
</evidence>
<dbReference type="InterPro" id="IPR005162">
    <property type="entry name" value="Retrotrans_gag_dom"/>
</dbReference>